<dbReference type="Proteomes" id="UP001156102">
    <property type="component" value="Unassembled WGS sequence"/>
</dbReference>
<dbReference type="SMART" id="SM00418">
    <property type="entry name" value="HTH_ARSR"/>
    <property type="match status" value="1"/>
</dbReference>
<evidence type="ECO:0000256" key="3">
    <source>
        <dbReference type="ARBA" id="ARBA00023163"/>
    </source>
</evidence>
<dbReference type="PROSITE" id="PS50987">
    <property type="entry name" value="HTH_ARSR_2"/>
    <property type="match status" value="1"/>
</dbReference>
<keyword evidence="6" id="KW-1185">Reference proteome</keyword>
<protein>
    <submittedName>
        <fullName evidence="5">Metalloregulator ArsR/SmtB family transcription factor</fullName>
    </submittedName>
</protein>
<evidence type="ECO:0000256" key="2">
    <source>
        <dbReference type="ARBA" id="ARBA00023125"/>
    </source>
</evidence>
<gene>
    <name evidence="5" type="ORF">NK662_06940</name>
</gene>
<dbReference type="PRINTS" id="PR00778">
    <property type="entry name" value="HTHARSR"/>
</dbReference>
<dbReference type="Pfam" id="PF01022">
    <property type="entry name" value="HTH_5"/>
    <property type="match status" value="1"/>
</dbReference>
<dbReference type="GO" id="GO:0003700">
    <property type="term" value="F:DNA-binding transcription factor activity"/>
    <property type="evidence" value="ECO:0007669"/>
    <property type="project" value="InterPro"/>
</dbReference>
<accession>A0AA42BNR5</accession>
<organism evidence="5 6">
    <name type="scientific">Ectobacillus ponti</name>
    <dbReference type="NCBI Taxonomy" id="2961894"/>
    <lineage>
        <taxon>Bacteria</taxon>
        <taxon>Bacillati</taxon>
        <taxon>Bacillota</taxon>
        <taxon>Bacilli</taxon>
        <taxon>Bacillales</taxon>
        <taxon>Bacillaceae</taxon>
        <taxon>Ectobacillus</taxon>
    </lineage>
</organism>
<dbReference type="AlphaFoldDB" id="A0AA42BNR5"/>
<name>A0AA42BNR5_9BACI</name>
<dbReference type="CDD" id="cd00090">
    <property type="entry name" value="HTH_ARSR"/>
    <property type="match status" value="1"/>
</dbReference>
<dbReference type="GO" id="GO:0003677">
    <property type="term" value="F:DNA binding"/>
    <property type="evidence" value="ECO:0007669"/>
    <property type="project" value="UniProtKB-KW"/>
</dbReference>
<dbReference type="PANTHER" id="PTHR43132:SF2">
    <property type="entry name" value="ARSENICAL RESISTANCE OPERON REPRESSOR ARSR-RELATED"/>
    <property type="match status" value="1"/>
</dbReference>
<dbReference type="Gene3D" id="1.10.10.10">
    <property type="entry name" value="Winged helix-like DNA-binding domain superfamily/Winged helix DNA-binding domain"/>
    <property type="match status" value="1"/>
</dbReference>
<dbReference type="InterPro" id="IPR011991">
    <property type="entry name" value="ArsR-like_HTH"/>
</dbReference>
<evidence type="ECO:0000259" key="4">
    <source>
        <dbReference type="PROSITE" id="PS50987"/>
    </source>
</evidence>
<feature type="domain" description="HTH arsR-type" evidence="4">
    <location>
        <begin position="3"/>
        <end position="94"/>
    </location>
</feature>
<dbReference type="InterPro" id="IPR001845">
    <property type="entry name" value="HTH_ArsR_DNA-bd_dom"/>
</dbReference>
<keyword evidence="2" id="KW-0238">DNA-binding</keyword>
<dbReference type="EMBL" id="JANCLT010000003">
    <property type="protein sequence ID" value="MCP8968275.1"/>
    <property type="molecule type" value="Genomic_DNA"/>
</dbReference>
<evidence type="ECO:0000313" key="5">
    <source>
        <dbReference type="EMBL" id="MCP8968275.1"/>
    </source>
</evidence>
<evidence type="ECO:0000313" key="6">
    <source>
        <dbReference type="Proteomes" id="UP001156102"/>
    </source>
</evidence>
<keyword evidence="1" id="KW-0805">Transcription regulation</keyword>
<dbReference type="InterPro" id="IPR051011">
    <property type="entry name" value="Metal_resp_trans_reg"/>
</dbReference>
<keyword evidence="3" id="KW-0804">Transcription</keyword>
<dbReference type="InterPro" id="IPR036390">
    <property type="entry name" value="WH_DNA-bd_sf"/>
</dbReference>
<sequence>MAISKERFEEVADQLRVLSHPTRLQIMSLLFQNEKMNVSTIHATLDIPQSTASQHISKLKSAGLVQGTRDGLEILYEVNKENVQELKQAIQKAS</sequence>
<reference evidence="5" key="1">
    <citation type="submission" date="2022-07" db="EMBL/GenBank/DDBJ databases">
        <authorList>
            <person name="Li W.-J."/>
            <person name="Deng Q.-Q."/>
        </authorList>
    </citation>
    <scope>NUCLEOTIDE SEQUENCE</scope>
    <source>
        <strain evidence="5">SYSU M60031</strain>
    </source>
</reference>
<dbReference type="NCBIfam" id="NF033788">
    <property type="entry name" value="HTH_metalloreg"/>
    <property type="match status" value="1"/>
</dbReference>
<evidence type="ECO:0000256" key="1">
    <source>
        <dbReference type="ARBA" id="ARBA00023015"/>
    </source>
</evidence>
<dbReference type="SUPFAM" id="SSF46785">
    <property type="entry name" value="Winged helix' DNA-binding domain"/>
    <property type="match status" value="1"/>
</dbReference>
<dbReference type="PANTHER" id="PTHR43132">
    <property type="entry name" value="ARSENICAL RESISTANCE OPERON REPRESSOR ARSR-RELATED"/>
    <property type="match status" value="1"/>
</dbReference>
<proteinExistence type="predicted"/>
<dbReference type="InterPro" id="IPR036388">
    <property type="entry name" value="WH-like_DNA-bd_sf"/>
</dbReference>
<comment type="caution">
    <text evidence="5">The sequence shown here is derived from an EMBL/GenBank/DDBJ whole genome shotgun (WGS) entry which is preliminary data.</text>
</comment>